<dbReference type="PROSITE" id="PS01130">
    <property type="entry name" value="SLC26A"/>
    <property type="match status" value="1"/>
</dbReference>
<comment type="subcellular location">
    <subcellularLocation>
        <location evidence="1">Membrane</location>
        <topology evidence="1">Multi-pass membrane protein</topology>
    </subcellularLocation>
</comment>
<evidence type="ECO:0000256" key="2">
    <source>
        <dbReference type="ARBA" id="ARBA00022692"/>
    </source>
</evidence>
<evidence type="ECO:0000313" key="8">
    <source>
        <dbReference type="Proteomes" id="UP000694421"/>
    </source>
</evidence>
<feature type="transmembrane region" description="Helical" evidence="5">
    <location>
        <begin position="162"/>
        <end position="192"/>
    </location>
</feature>
<dbReference type="InterPro" id="IPR001902">
    <property type="entry name" value="SLC26A/SulP_fam"/>
</dbReference>
<evidence type="ECO:0000313" key="7">
    <source>
        <dbReference type="Ensembl" id="ENSSMRP00000020057.1"/>
    </source>
</evidence>
<dbReference type="InterPro" id="IPR011547">
    <property type="entry name" value="SLC26A/SulP_dom"/>
</dbReference>
<evidence type="ECO:0000256" key="5">
    <source>
        <dbReference type="SAM" id="Phobius"/>
    </source>
</evidence>
<reference evidence="7" key="1">
    <citation type="submission" date="2025-08" db="UniProtKB">
        <authorList>
            <consortium name="Ensembl"/>
        </authorList>
    </citation>
    <scope>IDENTIFICATION</scope>
</reference>
<accession>A0A8D0CBT4</accession>
<evidence type="ECO:0000256" key="3">
    <source>
        <dbReference type="ARBA" id="ARBA00022989"/>
    </source>
</evidence>
<keyword evidence="8" id="KW-1185">Reference proteome</keyword>
<evidence type="ECO:0000256" key="4">
    <source>
        <dbReference type="ARBA" id="ARBA00023136"/>
    </source>
</evidence>
<dbReference type="InterPro" id="IPR018045">
    <property type="entry name" value="S04_transporter_CS"/>
</dbReference>
<keyword evidence="3 5" id="KW-1133">Transmembrane helix</keyword>
<dbReference type="Ensembl" id="ENSSMRT00000023530.1">
    <property type="protein sequence ID" value="ENSSMRP00000020057.1"/>
    <property type="gene ID" value="ENSSMRG00000015627.1"/>
</dbReference>
<feature type="transmembrane region" description="Helical" evidence="5">
    <location>
        <begin position="345"/>
        <end position="362"/>
    </location>
</feature>
<name>A0A8D0CBT4_SALMN</name>
<feature type="transmembrane region" description="Helical" evidence="5">
    <location>
        <begin position="382"/>
        <end position="402"/>
    </location>
</feature>
<proteinExistence type="predicted"/>
<dbReference type="Proteomes" id="UP000694421">
    <property type="component" value="Unplaced"/>
</dbReference>
<feature type="transmembrane region" description="Helical" evidence="5">
    <location>
        <begin position="73"/>
        <end position="93"/>
    </location>
</feature>
<feature type="domain" description="SLC26A/SulP transporter" evidence="6">
    <location>
        <begin position="70"/>
        <end position="408"/>
    </location>
</feature>
<dbReference type="GO" id="GO:0016020">
    <property type="term" value="C:membrane"/>
    <property type="evidence" value="ECO:0007669"/>
    <property type="project" value="UniProtKB-SubCell"/>
</dbReference>
<keyword evidence="4 5" id="KW-0472">Membrane</keyword>
<evidence type="ECO:0000259" key="6">
    <source>
        <dbReference type="Pfam" id="PF00916"/>
    </source>
</evidence>
<dbReference type="GeneTree" id="ENSGT01150000286920"/>
<dbReference type="GO" id="GO:0008271">
    <property type="term" value="F:secondary active sulfate transmembrane transporter activity"/>
    <property type="evidence" value="ECO:0007669"/>
    <property type="project" value="InterPro"/>
</dbReference>
<feature type="transmembrane region" description="Helical" evidence="5">
    <location>
        <begin position="227"/>
        <end position="245"/>
    </location>
</feature>
<feature type="transmembrane region" description="Helical" evidence="5">
    <location>
        <begin position="257"/>
        <end position="277"/>
    </location>
</feature>
<protein>
    <submittedName>
        <fullName evidence="7">Solute carrier family 26 member 3</fullName>
    </submittedName>
</protein>
<dbReference type="Pfam" id="PF00916">
    <property type="entry name" value="Sulfate_transp"/>
    <property type="match status" value="1"/>
</dbReference>
<reference evidence="7" key="2">
    <citation type="submission" date="2025-09" db="UniProtKB">
        <authorList>
            <consortium name="Ensembl"/>
        </authorList>
    </citation>
    <scope>IDENTIFICATION</scope>
</reference>
<evidence type="ECO:0000256" key="1">
    <source>
        <dbReference type="ARBA" id="ARBA00004141"/>
    </source>
</evidence>
<dbReference type="PANTHER" id="PTHR11814">
    <property type="entry name" value="SULFATE TRANSPORTER"/>
    <property type="match status" value="1"/>
</dbReference>
<keyword evidence="2 5" id="KW-0812">Transmembrane</keyword>
<feature type="transmembrane region" description="Helical" evidence="5">
    <location>
        <begin position="313"/>
        <end position="333"/>
    </location>
</feature>
<sequence length="431" mass="46644">QKRFSGEMVEPVGNQYVVARPPLLIYWCSSCCMIKLFSFSCSSQKAKKTALSLFPIVSWLPTYRLKDWILSDIVSGISTGLVAVLQGLAFALLVNVPPFYGLYAAFFPVIIYFFFGTSRHISVGPFPVLSLMVGEAVLRVVPDDALSNNSTLTNSSLIDQKRVLVAGSVTVLAGIFQLLLGVLQVGFIVIYLSQSLISGFTTAAAIHVVVSQLKFIFHFFFTQITDTNIADLVTSLIILVIVFVFKEINERYKTKLPAPIPIELIVTVIAAALSYSFNFKEKFSVDIVGNLESGFQAPHTPDINVFQSSVGDAFSIAIVGFAVAFSVAKVYSIKHDYPINANQELIAFGISNIFGGSFRGFAASTSLSRSGVQESTGGKTQIAGFLSAVIVMIVILAIGHLLEPLQKVPIFVCSCFSHSLAVCTRSQPGIG</sequence>
<feature type="transmembrane region" description="Helical" evidence="5">
    <location>
        <begin position="99"/>
        <end position="116"/>
    </location>
</feature>
<organism evidence="7 8">
    <name type="scientific">Salvator merianae</name>
    <name type="common">Argentine black and white tegu</name>
    <name type="synonym">Tupinambis merianae</name>
    <dbReference type="NCBI Taxonomy" id="96440"/>
    <lineage>
        <taxon>Eukaryota</taxon>
        <taxon>Metazoa</taxon>
        <taxon>Chordata</taxon>
        <taxon>Craniata</taxon>
        <taxon>Vertebrata</taxon>
        <taxon>Euteleostomi</taxon>
        <taxon>Lepidosauria</taxon>
        <taxon>Squamata</taxon>
        <taxon>Bifurcata</taxon>
        <taxon>Unidentata</taxon>
        <taxon>Episquamata</taxon>
        <taxon>Laterata</taxon>
        <taxon>Teiioidea</taxon>
        <taxon>Teiidae</taxon>
        <taxon>Salvator</taxon>
    </lineage>
</organism>
<dbReference type="AlphaFoldDB" id="A0A8D0CBT4"/>